<protein>
    <submittedName>
        <fullName evidence="17">Hydrogenase small subunit</fullName>
    </submittedName>
</protein>
<keyword evidence="10" id="KW-0560">Oxidoreductase</keyword>
<dbReference type="InterPro" id="IPR037024">
    <property type="entry name" value="NiFe_Hase_small_N_sf"/>
</dbReference>
<evidence type="ECO:0000259" key="15">
    <source>
        <dbReference type="Pfam" id="PF01058"/>
    </source>
</evidence>
<name>A0A7T5VAZ1_9BACT</name>
<keyword evidence="7 14" id="KW-0479">Metal-binding</keyword>
<dbReference type="InterPro" id="IPR006311">
    <property type="entry name" value="TAT_signal"/>
</dbReference>
<keyword evidence="18" id="KW-1185">Reference proteome</keyword>
<reference evidence="17 18" key="1">
    <citation type="submission" date="2020-05" db="EMBL/GenBank/DDBJ databases">
        <title>Complete genome of Desulfobulbus oligotrophicus.</title>
        <authorList>
            <person name="Podar M."/>
        </authorList>
    </citation>
    <scope>NUCLEOTIDE SEQUENCE [LARGE SCALE GENOMIC DNA]</scope>
    <source>
        <strain evidence="17 18">Prop6</strain>
    </source>
</reference>
<dbReference type="InterPro" id="IPR027394">
    <property type="entry name" value="Cytochrome-c3_hydrogenase_C"/>
</dbReference>
<feature type="binding site" evidence="14">
    <location>
        <position position="268"/>
    </location>
    <ligand>
        <name>[4Fe-4S] cluster</name>
        <dbReference type="ChEBI" id="CHEBI:49883"/>
        <label>2</label>
    </ligand>
</feature>
<feature type="binding site" evidence="14">
    <location>
        <position position="62"/>
    </location>
    <ligand>
        <name>[4Fe-4S] cluster</name>
        <dbReference type="ChEBI" id="CHEBI:49883"/>
        <label>1</label>
    </ligand>
</feature>
<feature type="domain" description="NADH:ubiquinone oxidoreductase-like 20kDa subunit" evidence="15">
    <location>
        <begin position="62"/>
        <end position="209"/>
    </location>
</feature>
<dbReference type="GO" id="GO:0009375">
    <property type="term" value="C:ferredoxin hydrogenase complex"/>
    <property type="evidence" value="ECO:0007669"/>
    <property type="project" value="InterPro"/>
</dbReference>
<comment type="cofactor">
    <cofactor evidence="1">
        <name>[3Fe-4S] cluster</name>
        <dbReference type="ChEBI" id="CHEBI:21137"/>
    </cofactor>
</comment>
<evidence type="ECO:0000256" key="14">
    <source>
        <dbReference type="PIRSR" id="PIRSR000310-1"/>
    </source>
</evidence>
<dbReference type="GO" id="GO:0009055">
    <property type="term" value="F:electron transfer activity"/>
    <property type="evidence" value="ECO:0007669"/>
    <property type="project" value="TreeGrafter"/>
</dbReference>
<dbReference type="PROSITE" id="PS51318">
    <property type="entry name" value="TAT"/>
    <property type="match status" value="1"/>
</dbReference>
<evidence type="ECO:0000256" key="9">
    <source>
        <dbReference type="ARBA" id="ARBA00022764"/>
    </source>
</evidence>
<dbReference type="Proteomes" id="UP000596092">
    <property type="component" value="Chromosome"/>
</dbReference>
<feature type="binding site" evidence="14">
    <location>
        <position position="65"/>
    </location>
    <ligand>
        <name>[4Fe-4S] cluster</name>
        <dbReference type="ChEBI" id="CHEBI:49883"/>
        <label>1</label>
    </ligand>
</feature>
<keyword evidence="11 14" id="KW-0408">Iron</keyword>
<keyword evidence="8" id="KW-0732">Signal</keyword>
<keyword evidence="12 14" id="KW-0411">Iron-sulfur</keyword>
<evidence type="ECO:0000256" key="5">
    <source>
        <dbReference type="ARBA" id="ARBA00011771"/>
    </source>
</evidence>
<evidence type="ECO:0000256" key="1">
    <source>
        <dbReference type="ARBA" id="ARBA00001927"/>
    </source>
</evidence>
<comment type="similarity">
    <text evidence="4">Belongs to the [NiFe]/[NiFeSe] hydrogenase small subunit family.</text>
</comment>
<evidence type="ECO:0000256" key="7">
    <source>
        <dbReference type="ARBA" id="ARBA00022723"/>
    </source>
</evidence>
<evidence type="ECO:0000259" key="16">
    <source>
        <dbReference type="Pfam" id="PF14720"/>
    </source>
</evidence>
<dbReference type="SUPFAM" id="SSF56770">
    <property type="entry name" value="HydA/Nqo6-like"/>
    <property type="match status" value="1"/>
</dbReference>
<feature type="binding site" evidence="14">
    <location>
        <position position="237"/>
    </location>
    <ligand>
        <name>[4Fe-4S] cluster</name>
        <dbReference type="ChEBI" id="CHEBI:49883"/>
        <label>2</label>
    </ligand>
</feature>
<keyword evidence="9" id="KW-0574">Periplasm</keyword>
<dbReference type="InterPro" id="IPR037148">
    <property type="entry name" value="NiFe-Hase_small_C_sf"/>
</dbReference>
<dbReference type="GO" id="GO:0009061">
    <property type="term" value="P:anaerobic respiration"/>
    <property type="evidence" value="ECO:0007669"/>
    <property type="project" value="TreeGrafter"/>
</dbReference>
<comment type="cofactor">
    <cofactor evidence="2">
        <name>[4Fe-4S] cluster</name>
        <dbReference type="ChEBI" id="CHEBI:49883"/>
    </cofactor>
</comment>
<gene>
    <name evidence="17" type="ORF">HP555_01000</name>
</gene>
<evidence type="ECO:0000313" key="18">
    <source>
        <dbReference type="Proteomes" id="UP000596092"/>
    </source>
</evidence>
<evidence type="ECO:0000256" key="13">
    <source>
        <dbReference type="ARBA" id="ARBA00023291"/>
    </source>
</evidence>
<sequence>MKSKVVDGSVHLLNSVNRRDFMKFCTAVAASMGLPMTVVPQIAEAVTSPKRPSVIWLSGQQCTGCVESLLRTGHPTLETLILDLISLEYSETLNAGAGHQAEAHLAKAIEENKGKFILVVDGSIPVKDGGVYCMIGGRPVVDILKEMAPLAAAVIAIGSCAAWGGVPSADPNPTGATPVYEILKPQNIPVVNIPGCPPNPYNFLSTVIHFLTFGKLPALDDKGRPMFAYSRIIHENCERRPHFDAGRFAEEFGDAGHRQGYCLYKLGCKGPETYNNCSSLDYNDTPGCWPVATGAPCFGCSEEKVGFHVPLFTKAKVVFPTPPAQQPTTVPEKGSGAKNFAYGVAGAAVGAAAVALSQRGGKGDDSSQAGG</sequence>
<evidence type="ECO:0000313" key="17">
    <source>
        <dbReference type="EMBL" id="QQG64531.1"/>
    </source>
</evidence>
<organism evidence="17 18">
    <name type="scientific">Desulfobulbus oligotrophicus</name>
    <dbReference type="NCBI Taxonomy" id="1909699"/>
    <lineage>
        <taxon>Bacteria</taxon>
        <taxon>Pseudomonadati</taxon>
        <taxon>Thermodesulfobacteriota</taxon>
        <taxon>Desulfobulbia</taxon>
        <taxon>Desulfobulbales</taxon>
        <taxon>Desulfobulbaceae</taxon>
        <taxon>Desulfobulbus</taxon>
    </lineage>
</organism>
<evidence type="ECO:0000256" key="3">
    <source>
        <dbReference type="ARBA" id="ARBA00004418"/>
    </source>
</evidence>
<dbReference type="GO" id="GO:0046872">
    <property type="term" value="F:metal ion binding"/>
    <property type="evidence" value="ECO:0007669"/>
    <property type="project" value="UniProtKB-KW"/>
</dbReference>
<feature type="binding site" evidence="14">
    <location>
        <position position="196"/>
    </location>
    <ligand>
        <name>[4Fe-4S] cluster</name>
        <dbReference type="ChEBI" id="CHEBI:49883"/>
        <label>1</label>
    </ligand>
</feature>
<feature type="binding site" evidence="14">
    <location>
        <position position="300"/>
    </location>
    <ligand>
        <name>[3Fe-4S] cluster</name>
        <dbReference type="ChEBI" id="CHEBI:21137"/>
    </ligand>
</feature>
<keyword evidence="13 14" id="KW-0003">3Fe-4S</keyword>
<dbReference type="GO" id="GO:0044569">
    <property type="term" value="C:[Ni-Fe] hydrogenase complex"/>
    <property type="evidence" value="ECO:0007669"/>
    <property type="project" value="TreeGrafter"/>
</dbReference>
<dbReference type="RefSeq" id="WP_199263364.1">
    <property type="nucleotide sequence ID" value="NZ_CP054140.1"/>
</dbReference>
<keyword evidence="6 14" id="KW-0004">4Fe-4S</keyword>
<feature type="binding site" evidence="14">
    <location>
        <position position="160"/>
    </location>
    <ligand>
        <name>[4Fe-4S] cluster</name>
        <dbReference type="ChEBI" id="CHEBI:49883"/>
        <label>1</label>
    </ligand>
</feature>
<dbReference type="GO" id="GO:0016020">
    <property type="term" value="C:membrane"/>
    <property type="evidence" value="ECO:0007669"/>
    <property type="project" value="TreeGrafter"/>
</dbReference>
<feature type="binding site" evidence="14">
    <location>
        <position position="297"/>
    </location>
    <ligand>
        <name>[3Fe-4S] cluster</name>
        <dbReference type="ChEBI" id="CHEBI:21137"/>
    </ligand>
</feature>
<dbReference type="Pfam" id="PF01058">
    <property type="entry name" value="Oxidored_q6"/>
    <property type="match status" value="1"/>
</dbReference>
<dbReference type="Gene3D" id="4.10.480.10">
    <property type="entry name" value="Cytochrome-c3 hydrogenase, C-terminal domain"/>
    <property type="match status" value="1"/>
</dbReference>
<dbReference type="Pfam" id="PF14720">
    <property type="entry name" value="NiFe_hyd_SSU_C"/>
    <property type="match status" value="1"/>
</dbReference>
<dbReference type="InterPro" id="IPR006137">
    <property type="entry name" value="NADH_UbQ_OxRdtase-like_20kDa"/>
</dbReference>
<evidence type="ECO:0000256" key="11">
    <source>
        <dbReference type="ARBA" id="ARBA00023004"/>
    </source>
</evidence>
<feature type="binding site" evidence="14">
    <location>
        <position position="262"/>
    </location>
    <ligand>
        <name>[4Fe-4S] cluster</name>
        <dbReference type="ChEBI" id="CHEBI:49883"/>
        <label>2</label>
    </ligand>
</feature>
<dbReference type="EMBL" id="CP054140">
    <property type="protein sequence ID" value="QQG64531.1"/>
    <property type="molecule type" value="Genomic_DNA"/>
</dbReference>
<comment type="subcellular location">
    <subcellularLocation>
        <location evidence="3">Periplasm</location>
    </subcellularLocation>
</comment>
<dbReference type="GO" id="GO:0051538">
    <property type="term" value="F:3 iron, 4 sulfur cluster binding"/>
    <property type="evidence" value="ECO:0007669"/>
    <property type="project" value="UniProtKB-KW"/>
</dbReference>
<dbReference type="GO" id="GO:0008901">
    <property type="term" value="F:ferredoxin hydrogenase activity"/>
    <property type="evidence" value="ECO:0007669"/>
    <property type="project" value="InterPro"/>
</dbReference>
<dbReference type="PRINTS" id="PR00614">
    <property type="entry name" value="NIHGNASESMLL"/>
</dbReference>
<dbReference type="AlphaFoldDB" id="A0A7T5VAZ1"/>
<feature type="binding site" evidence="14">
    <location>
        <position position="277"/>
    </location>
    <ligand>
        <name>[3Fe-4S] cluster</name>
        <dbReference type="ChEBI" id="CHEBI:21137"/>
    </ligand>
</feature>
<feature type="binding site" evidence="14">
    <location>
        <position position="234"/>
    </location>
    <ligand>
        <name>[4Fe-4S] cluster</name>
        <dbReference type="ChEBI" id="CHEBI:49883"/>
        <label>2</label>
    </ligand>
</feature>
<evidence type="ECO:0000256" key="12">
    <source>
        <dbReference type="ARBA" id="ARBA00023014"/>
    </source>
</evidence>
<feature type="domain" description="Cytochrome-c3 hydrogenase C-terminal" evidence="16">
    <location>
        <begin position="229"/>
        <end position="308"/>
    </location>
</feature>
<dbReference type="GO" id="GO:0051539">
    <property type="term" value="F:4 iron, 4 sulfur cluster binding"/>
    <property type="evidence" value="ECO:0007669"/>
    <property type="project" value="UniProtKB-KW"/>
</dbReference>
<accession>A0A7T5VAZ1</accession>
<dbReference type="InterPro" id="IPR019546">
    <property type="entry name" value="TAT_signal_bac_arc"/>
</dbReference>
<evidence type="ECO:0000256" key="10">
    <source>
        <dbReference type="ARBA" id="ARBA00023002"/>
    </source>
</evidence>
<dbReference type="PANTHER" id="PTHR30013:SF7">
    <property type="entry name" value="HYDROGENASE-2 SMALL CHAIN"/>
    <property type="match status" value="1"/>
</dbReference>
<dbReference type="Gene3D" id="3.40.50.700">
    <property type="entry name" value="NADH:ubiquinone oxidoreductase-like, 20kDa subunit"/>
    <property type="match status" value="1"/>
</dbReference>
<evidence type="ECO:0000256" key="6">
    <source>
        <dbReference type="ARBA" id="ARBA00022485"/>
    </source>
</evidence>
<evidence type="ECO:0000256" key="2">
    <source>
        <dbReference type="ARBA" id="ARBA00001966"/>
    </source>
</evidence>
<evidence type="ECO:0000256" key="8">
    <source>
        <dbReference type="ARBA" id="ARBA00022729"/>
    </source>
</evidence>
<comment type="subunit">
    <text evidence="5">Heterodimer of a large and a small subunit.</text>
</comment>
<dbReference type="PANTHER" id="PTHR30013">
    <property type="entry name" value="NIFE / NIFESE HYDROGENASE SMALL SUBUNIT FAMILY MEMBER"/>
    <property type="match status" value="1"/>
</dbReference>
<dbReference type="InterPro" id="IPR001821">
    <property type="entry name" value="NiFe_hydrogenase_ssu"/>
</dbReference>
<dbReference type="NCBIfam" id="TIGR01409">
    <property type="entry name" value="TAT_signal_seq"/>
    <property type="match status" value="1"/>
</dbReference>
<evidence type="ECO:0000256" key="4">
    <source>
        <dbReference type="ARBA" id="ARBA00006605"/>
    </source>
</evidence>
<proteinExistence type="inferred from homology"/>
<dbReference type="KEGG" id="dog:HP555_01000"/>
<dbReference type="NCBIfam" id="TIGR00391">
    <property type="entry name" value="hydA"/>
    <property type="match status" value="1"/>
</dbReference>
<dbReference type="PIRSF" id="PIRSF000310">
    <property type="entry name" value="NiFe_hyd_ssu"/>
    <property type="match status" value="1"/>
</dbReference>
<dbReference type="GO" id="GO:0042597">
    <property type="term" value="C:periplasmic space"/>
    <property type="evidence" value="ECO:0007669"/>
    <property type="project" value="UniProtKB-SubCell"/>
</dbReference>